<dbReference type="STRING" id="51028.A0A0N4V5D3"/>
<protein>
    <submittedName>
        <fullName evidence="16">Thioredoxin-disulfide reductase</fullName>
    </submittedName>
</protein>
<feature type="binding site" evidence="9">
    <location>
        <begin position="199"/>
        <end position="206"/>
    </location>
    <ligand>
        <name>NAD(+)</name>
        <dbReference type="ChEBI" id="CHEBI:57540"/>
    </ligand>
</feature>
<dbReference type="NCBIfam" id="TIGR01438">
    <property type="entry name" value="TGR"/>
    <property type="match status" value="1"/>
</dbReference>
<feature type="domain" description="FAD/NAD(P)-binding" evidence="13">
    <location>
        <begin position="16"/>
        <end position="348"/>
    </location>
</feature>
<dbReference type="InterPro" id="IPR012999">
    <property type="entry name" value="Pyr_OxRdtase_I_AS"/>
</dbReference>
<name>A0A0N4V5D3_ENTVE</name>
<evidence type="ECO:0000313" key="14">
    <source>
        <dbReference type="EMBL" id="VDD90304.1"/>
    </source>
</evidence>
<feature type="disulfide bond" description="Redox-active" evidence="10">
    <location>
        <begin position="61"/>
        <end position="66"/>
    </location>
</feature>
<keyword evidence="4" id="KW-0521">NADP</keyword>
<evidence type="ECO:0000259" key="13">
    <source>
        <dbReference type="Pfam" id="PF07992"/>
    </source>
</evidence>
<dbReference type="Gene3D" id="3.50.50.60">
    <property type="entry name" value="FAD/NAD(P)-binding domain"/>
    <property type="match status" value="2"/>
</dbReference>
<dbReference type="PIRSF" id="PIRSF000350">
    <property type="entry name" value="Mercury_reductase_MerA"/>
    <property type="match status" value="1"/>
</dbReference>
<dbReference type="InterPro" id="IPR006338">
    <property type="entry name" value="Thioredoxin/glutathione_Rdtase"/>
</dbReference>
<dbReference type="InterPro" id="IPR046952">
    <property type="entry name" value="GSHR/TRXR-like"/>
</dbReference>
<dbReference type="InterPro" id="IPR036188">
    <property type="entry name" value="FAD/NAD-bd_sf"/>
</dbReference>
<evidence type="ECO:0000256" key="10">
    <source>
        <dbReference type="PIRSR" id="PIRSR000350-4"/>
    </source>
</evidence>
<evidence type="ECO:0000256" key="9">
    <source>
        <dbReference type="PIRSR" id="PIRSR000350-3"/>
    </source>
</evidence>
<feature type="binding site" evidence="9">
    <location>
        <position position="70"/>
    </location>
    <ligand>
        <name>FAD</name>
        <dbReference type="ChEBI" id="CHEBI:57692"/>
    </ligand>
</feature>
<comment type="cofactor">
    <cofactor evidence="9">
        <name>FAD</name>
        <dbReference type="ChEBI" id="CHEBI:57692"/>
    </cofactor>
    <text evidence="9">Binds 1 FAD per subunit.</text>
</comment>
<dbReference type="SUPFAM" id="SSF51905">
    <property type="entry name" value="FAD/NAD(P)-binding domain"/>
    <property type="match status" value="1"/>
</dbReference>
<dbReference type="OrthoDB" id="5956163at2759"/>
<dbReference type="SUPFAM" id="SSF55424">
    <property type="entry name" value="FAD/NAD-linked reductases, dimerisation (C-terminal) domain"/>
    <property type="match status" value="1"/>
</dbReference>
<feature type="active site" description="Proton acceptor" evidence="8">
    <location>
        <position position="472"/>
    </location>
</feature>
<dbReference type="PANTHER" id="PTHR42737">
    <property type="entry name" value="GLUTATHIONE REDUCTASE"/>
    <property type="match status" value="1"/>
</dbReference>
<feature type="binding site" evidence="9">
    <location>
        <position position="291"/>
    </location>
    <ligand>
        <name>NAD(+)</name>
        <dbReference type="ChEBI" id="CHEBI:57540"/>
    </ligand>
</feature>
<dbReference type="Pfam" id="PF02852">
    <property type="entry name" value="Pyr_redox_dim"/>
    <property type="match status" value="1"/>
</dbReference>
<reference evidence="16" key="1">
    <citation type="submission" date="2017-02" db="UniProtKB">
        <authorList>
            <consortium name="WormBaseParasite"/>
        </authorList>
    </citation>
    <scope>IDENTIFICATION</scope>
</reference>
<dbReference type="GO" id="GO:0006749">
    <property type="term" value="P:glutathione metabolic process"/>
    <property type="evidence" value="ECO:0007669"/>
    <property type="project" value="TreeGrafter"/>
</dbReference>
<dbReference type="PRINTS" id="PR00368">
    <property type="entry name" value="FADPNR"/>
</dbReference>
<evidence type="ECO:0000256" key="8">
    <source>
        <dbReference type="PIRSR" id="PIRSR000350-2"/>
    </source>
</evidence>
<dbReference type="InterPro" id="IPR016156">
    <property type="entry name" value="FAD/NAD-linked_Rdtase_dimer_sf"/>
</dbReference>
<dbReference type="PRINTS" id="PR00411">
    <property type="entry name" value="PNDRDTASEI"/>
</dbReference>
<dbReference type="FunFam" id="3.50.50.60:FF:000012">
    <property type="entry name" value="Thioredoxin reductase 1, cytoplasmic"/>
    <property type="match status" value="1"/>
</dbReference>
<dbReference type="GO" id="GO:0004791">
    <property type="term" value="F:thioredoxin-disulfide reductase (NADPH) activity"/>
    <property type="evidence" value="ECO:0007669"/>
    <property type="project" value="InterPro"/>
</dbReference>
<organism evidence="16">
    <name type="scientific">Enterobius vermicularis</name>
    <name type="common">Human pinworm</name>
    <dbReference type="NCBI Taxonomy" id="51028"/>
    <lineage>
        <taxon>Eukaryota</taxon>
        <taxon>Metazoa</taxon>
        <taxon>Ecdysozoa</taxon>
        <taxon>Nematoda</taxon>
        <taxon>Chromadorea</taxon>
        <taxon>Rhabditida</taxon>
        <taxon>Spirurina</taxon>
        <taxon>Oxyuridomorpha</taxon>
        <taxon>Oxyuroidea</taxon>
        <taxon>Oxyuridae</taxon>
        <taxon>Enterobius</taxon>
    </lineage>
</organism>
<dbReference type="AlphaFoldDB" id="A0A0N4V5D3"/>
<evidence type="ECO:0000256" key="4">
    <source>
        <dbReference type="ARBA" id="ARBA00022857"/>
    </source>
</evidence>
<accession>A0A0N4V5D3</accession>
<evidence type="ECO:0000313" key="16">
    <source>
        <dbReference type="WBParaSite" id="EVEC_0000542401-mRNA-1"/>
    </source>
</evidence>
<evidence type="ECO:0000313" key="15">
    <source>
        <dbReference type="Proteomes" id="UP000274131"/>
    </source>
</evidence>
<dbReference type="GO" id="GO:0004362">
    <property type="term" value="F:glutathione-disulfide reductase (NADPH) activity"/>
    <property type="evidence" value="ECO:0007669"/>
    <property type="project" value="TreeGrafter"/>
</dbReference>
<evidence type="ECO:0000259" key="12">
    <source>
        <dbReference type="Pfam" id="PF02852"/>
    </source>
</evidence>
<dbReference type="GO" id="GO:0050660">
    <property type="term" value="F:flavin adenine dinucleotide binding"/>
    <property type="evidence" value="ECO:0007669"/>
    <property type="project" value="InterPro"/>
</dbReference>
<dbReference type="GO" id="GO:0005739">
    <property type="term" value="C:mitochondrion"/>
    <property type="evidence" value="ECO:0007669"/>
    <property type="project" value="TreeGrafter"/>
</dbReference>
<dbReference type="PROSITE" id="PS51257">
    <property type="entry name" value="PROKAR_LIPOPROTEIN"/>
    <property type="match status" value="1"/>
</dbReference>
<keyword evidence="9" id="KW-0520">NAD</keyword>
<keyword evidence="3 9" id="KW-0274">FAD</keyword>
<reference evidence="14 15" key="2">
    <citation type="submission" date="2018-10" db="EMBL/GenBank/DDBJ databases">
        <authorList>
            <consortium name="Pathogen Informatics"/>
        </authorList>
    </citation>
    <scope>NUCLEOTIDE SEQUENCE [LARGE SCALE GENOMIC DNA]</scope>
</reference>
<dbReference type="WBParaSite" id="EVEC_0000542401-mRNA-1">
    <property type="protein sequence ID" value="EVEC_0000542401-mRNA-1"/>
    <property type="gene ID" value="EVEC_0000542401"/>
</dbReference>
<dbReference type="EMBL" id="UXUI01008041">
    <property type="protein sequence ID" value="VDD90304.1"/>
    <property type="molecule type" value="Genomic_DNA"/>
</dbReference>
<proteinExistence type="inferred from homology"/>
<keyword evidence="9" id="KW-0547">Nucleotide-binding</keyword>
<gene>
    <name evidence="14" type="ORF">EVEC_LOCUS5055</name>
</gene>
<dbReference type="PROSITE" id="PS00076">
    <property type="entry name" value="PYRIDINE_REDOX_1"/>
    <property type="match status" value="1"/>
</dbReference>
<evidence type="ECO:0000256" key="5">
    <source>
        <dbReference type="ARBA" id="ARBA00023002"/>
    </source>
</evidence>
<dbReference type="FunFam" id="3.30.390.30:FF:000004">
    <property type="entry name" value="Thioredoxin reductase 1, cytoplasmic"/>
    <property type="match status" value="1"/>
</dbReference>
<dbReference type="InterPro" id="IPR004099">
    <property type="entry name" value="Pyr_nucl-diS_OxRdtase_dimer"/>
</dbReference>
<dbReference type="GO" id="GO:0045454">
    <property type="term" value="P:cell redox homeostasis"/>
    <property type="evidence" value="ECO:0007669"/>
    <property type="project" value="InterPro"/>
</dbReference>
<evidence type="ECO:0000256" key="1">
    <source>
        <dbReference type="ARBA" id="ARBA00007532"/>
    </source>
</evidence>
<dbReference type="Pfam" id="PF07992">
    <property type="entry name" value="Pyr_redox_2"/>
    <property type="match status" value="1"/>
</dbReference>
<dbReference type="GO" id="GO:0034599">
    <property type="term" value="P:cellular response to oxidative stress"/>
    <property type="evidence" value="ECO:0007669"/>
    <property type="project" value="TreeGrafter"/>
</dbReference>
<keyword evidence="5 11" id="KW-0560">Oxidoreductase</keyword>
<evidence type="ECO:0000256" key="3">
    <source>
        <dbReference type="ARBA" id="ARBA00022827"/>
    </source>
</evidence>
<keyword evidence="7 11" id="KW-0676">Redox-active center</keyword>
<evidence type="ECO:0000256" key="6">
    <source>
        <dbReference type="ARBA" id="ARBA00023157"/>
    </source>
</evidence>
<dbReference type="Gene3D" id="3.30.390.30">
    <property type="match status" value="1"/>
</dbReference>
<dbReference type="PANTHER" id="PTHR42737:SF7">
    <property type="entry name" value="THIOREDOXIN-DISULFIDE REDUCTASE"/>
    <property type="match status" value="1"/>
</dbReference>
<feature type="binding site" evidence="9">
    <location>
        <position position="332"/>
    </location>
    <ligand>
        <name>FAD</name>
        <dbReference type="ChEBI" id="CHEBI:57692"/>
    </ligand>
</feature>
<keyword evidence="6" id="KW-1015">Disulfide bond</keyword>
<dbReference type="Proteomes" id="UP000274131">
    <property type="component" value="Unassembled WGS sequence"/>
</dbReference>
<keyword evidence="15" id="KW-1185">Reference proteome</keyword>
<dbReference type="InterPro" id="IPR001100">
    <property type="entry name" value="Pyr_nuc-diS_OxRdtase"/>
</dbReference>
<comment type="similarity">
    <text evidence="1 11">Belongs to the class-I pyridine nucleotide-disulfide oxidoreductase family.</text>
</comment>
<evidence type="ECO:0000256" key="2">
    <source>
        <dbReference type="ARBA" id="ARBA00022630"/>
    </source>
</evidence>
<keyword evidence="2 11" id="KW-0285">Flavoprotein</keyword>
<feature type="domain" description="Pyridine nucleotide-disulphide oxidoreductase dimerisation" evidence="12">
    <location>
        <begin position="368"/>
        <end position="482"/>
    </location>
</feature>
<evidence type="ECO:0000256" key="7">
    <source>
        <dbReference type="ARBA" id="ARBA00023284"/>
    </source>
</evidence>
<dbReference type="GO" id="GO:0005829">
    <property type="term" value="C:cytosol"/>
    <property type="evidence" value="ECO:0007669"/>
    <property type="project" value="TreeGrafter"/>
</dbReference>
<evidence type="ECO:0000256" key="11">
    <source>
        <dbReference type="RuleBase" id="RU003691"/>
    </source>
</evidence>
<dbReference type="InterPro" id="IPR023753">
    <property type="entry name" value="FAD/NAD-binding_dom"/>
</dbReference>
<sequence>MRNTNRPGNAKTKECDLLVVGAGSAGLACGKRASELGAKVVLVDAVNPSPHGTTWGLGGTCVNVGCIPKKLMHLAALNGEILKNCGSYGWNGVRNLNLDWSTLITAVQNKIKATNWIYRVQLREKNVDYVNGFASFLDSHSMSVIGVKKKSEHKILAKNIVLATGLRPKYPSIPGSELGITSDDLFSLKSNPKKTLVVGSSYVGLECAGLLQALCGDACLMIRSIPLRGFDQQCAEMVLADMASRGVKLLKHMQPTEVEKVENNRLRVTYRSVDGKSVGSDIFDTVIWAVGREPQLAKLRLHEVGIEISASNKIIVDQMDETSLKSVYAIGDVAEGRPELSPPAIKAGQFLAERLFNNSKMHVDYEMVPTTVFTPLEYSSVGLSEEAAMKRFGEENVEVYHTYYEPFEFVIPRDERSIRNCYAKAVTERKPSGRVLGLHFIGPNASEVMQGFAAAFAAKITKEQLFNTIPIHPCSAEEIVKMTVTKRSGVLPAIPSCCG</sequence>